<reference evidence="3 4" key="1">
    <citation type="journal article" date="2016" name="Mol. Biol. Evol.">
        <title>Comparative Genomics of Early-Diverging Mushroom-Forming Fungi Provides Insights into the Origins of Lignocellulose Decay Capabilities.</title>
        <authorList>
            <person name="Nagy L.G."/>
            <person name="Riley R."/>
            <person name="Tritt A."/>
            <person name="Adam C."/>
            <person name="Daum C."/>
            <person name="Floudas D."/>
            <person name="Sun H."/>
            <person name="Yadav J.S."/>
            <person name="Pangilinan J."/>
            <person name="Larsson K.H."/>
            <person name="Matsuura K."/>
            <person name="Barry K."/>
            <person name="Labutti K."/>
            <person name="Kuo R."/>
            <person name="Ohm R.A."/>
            <person name="Bhattacharya S.S."/>
            <person name="Shirouzu T."/>
            <person name="Yoshinaga Y."/>
            <person name="Martin F.M."/>
            <person name="Grigoriev I.V."/>
            <person name="Hibbett D.S."/>
        </authorList>
    </citation>
    <scope>NUCLEOTIDE SEQUENCE [LARGE SCALE GENOMIC DNA]</scope>
    <source>
        <strain evidence="3 4">HHB12029</strain>
    </source>
</reference>
<evidence type="ECO:0000256" key="2">
    <source>
        <dbReference type="SAM" id="SignalP"/>
    </source>
</evidence>
<sequence>MLAFAAVLLALAVVPAGAAPVVNEASVARGIVYPVLHAKPQPSVHLVDRALRYPVLVGGGDEVPAPEDGAPAPADGAPAPAADPPAPGPSYDDVAADTIRYPSMSNDDGAPASA</sequence>
<proteinExistence type="predicted"/>
<dbReference type="InParanoid" id="A0A165KVR7"/>
<evidence type="ECO:0000256" key="1">
    <source>
        <dbReference type="SAM" id="MobiDB-lite"/>
    </source>
</evidence>
<keyword evidence="2" id="KW-0732">Signal</keyword>
<dbReference type="Proteomes" id="UP000077266">
    <property type="component" value="Unassembled WGS sequence"/>
</dbReference>
<name>A0A165KVR7_EXIGL</name>
<feature type="region of interest" description="Disordered" evidence="1">
    <location>
        <begin position="57"/>
        <end position="114"/>
    </location>
</feature>
<evidence type="ECO:0000313" key="4">
    <source>
        <dbReference type="Proteomes" id="UP000077266"/>
    </source>
</evidence>
<evidence type="ECO:0000313" key="3">
    <source>
        <dbReference type="EMBL" id="KZV96963.1"/>
    </source>
</evidence>
<accession>A0A165KVR7</accession>
<feature type="compositionally biased region" description="Low complexity" evidence="1">
    <location>
        <begin position="66"/>
        <end position="80"/>
    </location>
</feature>
<dbReference type="EMBL" id="KV425936">
    <property type="protein sequence ID" value="KZV96963.1"/>
    <property type="molecule type" value="Genomic_DNA"/>
</dbReference>
<keyword evidence="4" id="KW-1185">Reference proteome</keyword>
<dbReference type="AlphaFoldDB" id="A0A165KVR7"/>
<feature type="chain" id="PRO_5007861277" evidence="2">
    <location>
        <begin position="19"/>
        <end position="114"/>
    </location>
</feature>
<protein>
    <submittedName>
        <fullName evidence="3">Uncharacterized protein</fullName>
    </submittedName>
</protein>
<organism evidence="3 4">
    <name type="scientific">Exidia glandulosa HHB12029</name>
    <dbReference type="NCBI Taxonomy" id="1314781"/>
    <lineage>
        <taxon>Eukaryota</taxon>
        <taxon>Fungi</taxon>
        <taxon>Dikarya</taxon>
        <taxon>Basidiomycota</taxon>
        <taxon>Agaricomycotina</taxon>
        <taxon>Agaricomycetes</taxon>
        <taxon>Auriculariales</taxon>
        <taxon>Exidiaceae</taxon>
        <taxon>Exidia</taxon>
    </lineage>
</organism>
<gene>
    <name evidence="3" type="ORF">EXIGLDRAFT_764872</name>
</gene>
<feature type="signal peptide" evidence="2">
    <location>
        <begin position="1"/>
        <end position="18"/>
    </location>
</feature>